<organism evidence="1 2">
    <name type="scientific">Flemingia macrophylla</name>
    <dbReference type="NCBI Taxonomy" id="520843"/>
    <lineage>
        <taxon>Eukaryota</taxon>
        <taxon>Viridiplantae</taxon>
        <taxon>Streptophyta</taxon>
        <taxon>Embryophyta</taxon>
        <taxon>Tracheophyta</taxon>
        <taxon>Spermatophyta</taxon>
        <taxon>Magnoliopsida</taxon>
        <taxon>eudicotyledons</taxon>
        <taxon>Gunneridae</taxon>
        <taxon>Pentapetalae</taxon>
        <taxon>rosids</taxon>
        <taxon>fabids</taxon>
        <taxon>Fabales</taxon>
        <taxon>Fabaceae</taxon>
        <taxon>Papilionoideae</taxon>
        <taxon>50 kb inversion clade</taxon>
        <taxon>NPAAA clade</taxon>
        <taxon>indigoferoid/millettioid clade</taxon>
        <taxon>Phaseoleae</taxon>
        <taxon>Flemingia</taxon>
    </lineage>
</organism>
<dbReference type="AlphaFoldDB" id="A0ABD1ME72"/>
<evidence type="ECO:0000313" key="1">
    <source>
        <dbReference type="EMBL" id="KAL2334095.1"/>
    </source>
</evidence>
<sequence length="60" mass="6645">MFSAAINLPTPGMSKKLSLLLDLELKSLSKLLSWISVLSVLLPKNSMLNNMLKLESWKAS</sequence>
<gene>
    <name evidence="1" type="ORF">Fmac_015308</name>
</gene>
<dbReference type="EMBL" id="JBGMDY010000005">
    <property type="protein sequence ID" value="KAL2334095.1"/>
    <property type="molecule type" value="Genomic_DNA"/>
</dbReference>
<comment type="caution">
    <text evidence="1">The sequence shown here is derived from an EMBL/GenBank/DDBJ whole genome shotgun (WGS) entry which is preliminary data.</text>
</comment>
<dbReference type="Proteomes" id="UP001603857">
    <property type="component" value="Unassembled WGS sequence"/>
</dbReference>
<proteinExistence type="predicted"/>
<protein>
    <submittedName>
        <fullName evidence="1">Uncharacterized protein</fullName>
    </submittedName>
</protein>
<evidence type="ECO:0000313" key="2">
    <source>
        <dbReference type="Proteomes" id="UP001603857"/>
    </source>
</evidence>
<reference evidence="1 2" key="1">
    <citation type="submission" date="2024-08" db="EMBL/GenBank/DDBJ databases">
        <title>Insights into the chromosomal genome structure of Flemingia macrophylla.</title>
        <authorList>
            <person name="Ding Y."/>
            <person name="Zhao Y."/>
            <person name="Bi W."/>
            <person name="Wu M."/>
            <person name="Zhao G."/>
            <person name="Gong Y."/>
            <person name="Li W."/>
            <person name="Zhang P."/>
        </authorList>
    </citation>
    <scope>NUCLEOTIDE SEQUENCE [LARGE SCALE GENOMIC DNA]</scope>
    <source>
        <strain evidence="1">DYQJB</strain>
        <tissue evidence="1">Leaf</tissue>
    </source>
</reference>
<keyword evidence="2" id="KW-1185">Reference proteome</keyword>
<name>A0ABD1ME72_9FABA</name>
<accession>A0ABD1ME72</accession>